<reference evidence="2 3" key="1">
    <citation type="submission" date="2023-04" db="EMBL/GenBank/DDBJ databases">
        <title>A novel bacteria isolated from coastal sediment.</title>
        <authorList>
            <person name="Liu X.-J."/>
            <person name="Du Z.-J."/>
        </authorList>
    </citation>
    <scope>NUCLEOTIDE SEQUENCE [LARGE SCALE GENOMIC DNA]</scope>
    <source>
        <strain evidence="2 3">SDUM461003</strain>
    </source>
</reference>
<organism evidence="2 3">
    <name type="scientific">Thalassobacterium maritimum</name>
    <dbReference type="NCBI Taxonomy" id="3041265"/>
    <lineage>
        <taxon>Bacteria</taxon>
        <taxon>Pseudomonadati</taxon>
        <taxon>Verrucomicrobiota</taxon>
        <taxon>Opitutia</taxon>
        <taxon>Puniceicoccales</taxon>
        <taxon>Coraliomargaritaceae</taxon>
        <taxon>Thalassobacterium</taxon>
    </lineage>
</organism>
<dbReference type="InterPro" id="IPR036514">
    <property type="entry name" value="SGNH_hydro_sf"/>
</dbReference>
<dbReference type="Proteomes" id="UP001225316">
    <property type="component" value="Unassembled WGS sequence"/>
</dbReference>
<name>A0ABU1AWR2_9BACT</name>
<dbReference type="EMBL" id="JARXHW010000034">
    <property type="protein sequence ID" value="MDQ8208587.1"/>
    <property type="molecule type" value="Genomic_DNA"/>
</dbReference>
<protein>
    <submittedName>
        <fullName evidence="2">SGNH/GDSL hydrolase family protein</fullName>
    </submittedName>
</protein>
<dbReference type="Gene3D" id="3.40.50.1110">
    <property type="entry name" value="SGNH hydrolase"/>
    <property type="match status" value="1"/>
</dbReference>
<dbReference type="Pfam" id="PF13472">
    <property type="entry name" value="Lipase_GDSL_2"/>
    <property type="match status" value="1"/>
</dbReference>
<keyword evidence="3" id="KW-1185">Reference proteome</keyword>
<dbReference type="SUPFAM" id="SSF52266">
    <property type="entry name" value="SGNH hydrolase"/>
    <property type="match status" value="1"/>
</dbReference>
<evidence type="ECO:0000313" key="2">
    <source>
        <dbReference type="EMBL" id="MDQ8208587.1"/>
    </source>
</evidence>
<dbReference type="GO" id="GO:0016787">
    <property type="term" value="F:hydrolase activity"/>
    <property type="evidence" value="ECO:0007669"/>
    <property type="project" value="UniProtKB-KW"/>
</dbReference>
<evidence type="ECO:0000259" key="1">
    <source>
        <dbReference type="Pfam" id="PF13472"/>
    </source>
</evidence>
<dbReference type="InterPro" id="IPR013830">
    <property type="entry name" value="SGNH_hydro"/>
</dbReference>
<dbReference type="RefSeq" id="WP_308951209.1">
    <property type="nucleotide sequence ID" value="NZ_JARXHW010000034.1"/>
</dbReference>
<keyword evidence="2" id="KW-0378">Hydrolase</keyword>
<gene>
    <name evidence="2" type="ORF">QEH52_13765</name>
</gene>
<sequence length="339" mass="36976">MKLPEAASTHNIAELVTHPEKGETVISRIPESLRICLNDNAKQRALNSTGCELRFRLNGPTATIRIRACEVLATHHGGGLAQVLFGDFSRTYLPITVGTPIEYEIEAPDYEMLERATGPNTHFNPRLVRILLPTHASISAVEIDGDISPALASDLPRKRILNYGSSITHGSGAINSRETWAGRCAHILGADFINLGFGGGCHCEPEMTDYLCQRKDFDLAILETGINMLGLETELTNQRIETLIQKFSAAHADKPTFCIGVFPCRDDVTHSYQGRAQEIREHVKSIVAGLDAPNLHFIDARNLLTHATGMTSDLTHPSPAGMIEIGGNVAAEIQRILAK</sequence>
<proteinExistence type="predicted"/>
<feature type="domain" description="SGNH hydrolase-type esterase" evidence="1">
    <location>
        <begin position="163"/>
        <end position="322"/>
    </location>
</feature>
<evidence type="ECO:0000313" key="3">
    <source>
        <dbReference type="Proteomes" id="UP001225316"/>
    </source>
</evidence>
<accession>A0ABU1AWR2</accession>
<comment type="caution">
    <text evidence="2">The sequence shown here is derived from an EMBL/GenBank/DDBJ whole genome shotgun (WGS) entry which is preliminary data.</text>
</comment>